<dbReference type="SUPFAM" id="SSF52540">
    <property type="entry name" value="P-loop containing nucleoside triphosphate hydrolases"/>
    <property type="match status" value="1"/>
</dbReference>
<name>A0ABR7F4D9_9FIRM</name>
<keyword evidence="3 7" id="KW-0347">Helicase</keyword>
<dbReference type="Pfam" id="PF04851">
    <property type="entry name" value="ResIII"/>
    <property type="match status" value="1"/>
</dbReference>
<dbReference type="SMART" id="SM00490">
    <property type="entry name" value="HELICc"/>
    <property type="match status" value="1"/>
</dbReference>
<dbReference type="PANTHER" id="PTHR11274">
    <property type="entry name" value="RAD25/XP-B DNA REPAIR HELICASE"/>
    <property type="match status" value="1"/>
</dbReference>
<evidence type="ECO:0000259" key="5">
    <source>
        <dbReference type="PROSITE" id="PS51192"/>
    </source>
</evidence>
<keyword evidence="1" id="KW-0547">Nucleotide-binding</keyword>
<evidence type="ECO:0000313" key="7">
    <source>
        <dbReference type="EMBL" id="MBC5668482.1"/>
    </source>
</evidence>
<proteinExistence type="predicted"/>
<dbReference type="PROSITE" id="PS51194">
    <property type="entry name" value="HELICASE_CTER"/>
    <property type="match status" value="1"/>
</dbReference>
<evidence type="ECO:0000256" key="4">
    <source>
        <dbReference type="ARBA" id="ARBA00022840"/>
    </source>
</evidence>
<dbReference type="CDD" id="cd17926">
    <property type="entry name" value="DEXHc_RE"/>
    <property type="match status" value="1"/>
</dbReference>
<dbReference type="CDD" id="cd18785">
    <property type="entry name" value="SF2_C"/>
    <property type="match status" value="1"/>
</dbReference>
<reference evidence="7 8" key="1">
    <citation type="submission" date="2020-08" db="EMBL/GenBank/DDBJ databases">
        <title>Genome public.</title>
        <authorList>
            <person name="Liu C."/>
            <person name="Sun Q."/>
        </authorList>
    </citation>
    <scope>NUCLEOTIDE SEQUENCE [LARGE SCALE GENOMIC DNA]</scope>
    <source>
        <strain evidence="7 8">BX4</strain>
    </source>
</reference>
<feature type="domain" description="Helicase ATP-binding" evidence="5">
    <location>
        <begin position="270"/>
        <end position="441"/>
    </location>
</feature>
<keyword evidence="4" id="KW-0067">ATP-binding</keyword>
<accession>A0ABR7F4D9</accession>
<dbReference type="EMBL" id="JACOOZ010000008">
    <property type="protein sequence ID" value="MBC5668482.1"/>
    <property type="molecule type" value="Genomic_DNA"/>
</dbReference>
<evidence type="ECO:0000256" key="3">
    <source>
        <dbReference type="ARBA" id="ARBA00022806"/>
    </source>
</evidence>
<comment type="caution">
    <text evidence="7">The sequence shown here is derived from an EMBL/GenBank/DDBJ whole genome shotgun (WGS) entry which is preliminary data.</text>
</comment>
<keyword evidence="8" id="KW-1185">Reference proteome</keyword>
<organism evidence="7 8">
    <name type="scientific">Eubacterium segne</name>
    <dbReference type="NCBI Taxonomy" id="2763045"/>
    <lineage>
        <taxon>Bacteria</taxon>
        <taxon>Bacillati</taxon>
        <taxon>Bacillota</taxon>
        <taxon>Clostridia</taxon>
        <taxon>Eubacteriales</taxon>
        <taxon>Eubacteriaceae</taxon>
        <taxon>Eubacterium</taxon>
    </lineage>
</organism>
<evidence type="ECO:0000256" key="2">
    <source>
        <dbReference type="ARBA" id="ARBA00022801"/>
    </source>
</evidence>
<dbReference type="CDD" id="cd09179">
    <property type="entry name" value="PLDc_N_DEXD_a"/>
    <property type="match status" value="1"/>
</dbReference>
<dbReference type="PROSITE" id="PS51192">
    <property type="entry name" value="HELICASE_ATP_BIND_1"/>
    <property type="match status" value="1"/>
</dbReference>
<protein>
    <submittedName>
        <fullName evidence="7">DEAD/DEAH box helicase family protein</fullName>
    </submittedName>
</protein>
<dbReference type="InterPro" id="IPR027417">
    <property type="entry name" value="P-loop_NTPase"/>
</dbReference>
<evidence type="ECO:0000259" key="6">
    <source>
        <dbReference type="PROSITE" id="PS51194"/>
    </source>
</evidence>
<dbReference type="SMART" id="SM00487">
    <property type="entry name" value="DEXDc"/>
    <property type="match status" value="1"/>
</dbReference>
<evidence type="ECO:0000256" key="1">
    <source>
        <dbReference type="ARBA" id="ARBA00022741"/>
    </source>
</evidence>
<feature type="domain" description="Helicase C-terminal" evidence="6">
    <location>
        <begin position="521"/>
        <end position="681"/>
    </location>
</feature>
<dbReference type="InterPro" id="IPR014001">
    <property type="entry name" value="Helicase_ATP-bd"/>
</dbReference>
<dbReference type="InterPro" id="IPR050615">
    <property type="entry name" value="ATP-dep_DNA_Helicase"/>
</dbReference>
<dbReference type="Pfam" id="PF00271">
    <property type="entry name" value="Helicase_C"/>
    <property type="match status" value="1"/>
</dbReference>
<dbReference type="Proteomes" id="UP000597877">
    <property type="component" value="Unassembled WGS sequence"/>
</dbReference>
<keyword evidence="2" id="KW-0378">Hydrolase</keyword>
<sequence>MSFKDVEIKQEYRSFNDNMVEDFYYPLLSKAKLYERAVGFFSSTALIEISKGISGLVENGGKIRLIASPKLSGEDVEAIEKGLQQRKSVITNSINKAILEPENEYEERRLDLLANLVAANVLEIKIAVVENEAGIGMYHEKMGLLYDYEENIVAFSGSMNESTTAFSYNMENIDVYKSWEGESERQRVMNKKVNFDAMWNDYEPHIRIMDFPEASREKLFEYRKSSEIDLSLDRKEDWNQSENNGRKELKEGPAFPEWFSIRDYQKSAIQQWEINNYIGIFDMATGTGKTLTGLSAVVRLYQHVRKGLAIFIVCPYQHLVSQWVEDIESFNIKPVICHSASPQKHWASRLKDACMALEFGASDYMCGIFTNATYSSKKVQNIIEDVKDKALLLVDEAHNFGAEKLSKCLDEKIPYRLALSATLERHGDSAGTEKLFNYFKNKCIEYSLKDAIENDMLVRYYYHPVVVSFESEELNDYLELTKKIGKLILGNKKKEISDQAKMLLIKRARLVAAARQKVDALVDEMKDYMEENHILVYCGATTMKDIDYKEGKPLEEEKRQIDIVMKRLGLELNMKVAKFTSEEDAQKREILKREFDEGESIQALIAIRCLDEGVNIPSIRKAFILASSTNPKEYIQRRGRVLRKCPGKKYADIYDFIMSPIPLDRVDSYNESIVKMSASLVKREIERMKDFAALAENSSEADEIIYELMDKYQINYLDEEEFYE</sequence>
<dbReference type="Gene3D" id="3.40.50.300">
    <property type="entry name" value="P-loop containing nucleotide triphosphate hydrolases"/>
    <property type="match status" value="2"/>
</dbReference>
<dbReference type="InterPro" id="IPR006935">
    <property type="entry name" value="Helicase/UvrB_N"/>
</dbReference>
<dbReference type="GO" id="GO:0004386">
    <property type="term" value="F:helicase activity"/>
    <property type="evidence" value="ECO:0007669"/>
    <property type="project" value="UniProtKB-KW"/>
</dbReference>
<evidence type="ECO:0000313" key="8">
    <source>
        <dbReference type="Proteomes" id="UP000597877"/>
    </source>
</evidence>
<gene>
    <name evidence="7" type="ORF">H8S00_10915</name>
</gene>
<dbReference type="PANTHER" id="PTHR11274:SF0">
    <property type="entry name" value="GENERAL TRANSCRIPTION AND DNA REPAIR FACTOR IIH HELICASE SUBUNIT XPB"/>
    <property type="match status" value="1"/>
</dbReference>
<dbReference type="RefSeq" id="WP_186840528.1">
    <property type="nucleotide sequence ID" value="NZ_JACOOZ010000008.1"/>
</dbReference>
<dbReference type="InterPro" id="IPR001650">
    <property type="entry name" value="Helicase_C-like"/>
</dbReference>